<feature type="region of interest" description="Disordered" evidence="1">
    <location>
        <begin position="52"/>
        <end position="74"/>
    </location>
</feature>
<feature type="compositionally biased region" description="Polar residues" evidence="1">
    <location>
        <begin position="64"/>
        <end position="74"/>
    </location>
</feature>
<dbReference type="Proteomes" id="UP000708208">
    <property type="component" value="Unassembled WGS sequence"/>
</dbReference>
<name>A0A8J2J7Y6_9HEXA</name>
<comment type="caution">
    <text evidence="2">The sequence shown here is derived from an EMBL/GenBank/DDBJ whole genome shotgun (WGS) entry which is preliminary data.</text>
</comment>
<accession>A0A8J2J7Y6</accession>
<organism evidence="2 3">
    <name type="scientific">Allacma fusca</name>
    <dbReference type="NCBI Taxonomy" id="39272"/>
    <lineage>
        <taxon>Eukaryota</taxon>
        <taxon>Metazoa</taxon>
        <taxon>Ecdysozoa</taxon>
        <taxon>Arthropoda</taxon>
        <taxon>Hexapoda</taxon>
        <taxon>Collembola</taxon>
        <taxon>Symphypleona</taxon>
        <taxon>Sminthuridae</taxon>
        <taxon>Allacma</taxon>
    </lineage>
</organism>
<gene>
    <name evidence="2" type="ORF">AFUS01_LOCUS5672</name>
</gene>
<evidence type="ECO:0000313" key="2">
    <source>
        <dbReference type="EMBL" id="CAG7716143.1"/>
    </source>
</evidence>
<evidence type="ECO:0000313" key="3">
    <source>
        <dbReference type="Proteomes" id="UP000708208"/>
    </source>
</evidence>
<reference evidence="2" key="1">
    <citation type="submission" date="2021-06" db="EMBL/GenBank/DDBJ databases">
        <authorList>
            <person name="Hodson N. C."/>
            <person name="Mongue J. A."/>
            <person name="Jaron S. K."/>
        </authorList>
    </citation>
    <scope>NUCLEOTIDE SEQUENCE</scope>
</reference>
<keyword evidence="3" id="KW-1185">Reference proteome</keyword>
<sequence>MPGSKRKQDEDTWLIFQSKKFKTNQLSERIYESTLAKLRQGARAFFSTQGASETPSWANYPDGSASNQSTASHSNVDMRNIHLTEGQGQDTRPSNPAGHEGIPVCTDCQWNGSSRLKTYFEKCNFCDRPACHVNQCDSCGDQFCQNCYIRRYDDPSADKFLKGDHSGLSGPHSIIIFKSGCRQSLGRTLVFQLLERKMKSKGGERWVTGKKS</sequence>
<evidence type="ECO:0000256" key="1">
    <source>
        <dbReference type="SAM" id="MobiDB-lite"/>
    </source>
</evidence>
<proteinExistence type="predicted"/>
<dbReference type="EMBL" id="CAJVCH010036217">
    <property type="protein sequence ID" value="CAG7716143.1"/>
    <property type="molecule type" value="Genomic_DNA"/>
</dbReference>
<protein>
    <submittedName>
        <fullName evidence="2">Uncharacterized protein</fullName>
    </submittedName>
</protein>
<dbReference type="AlphaFoldDB" id="A0A8J2J7Y6"/>